<keyword evidence="2" id="KW-0812">Transmembrane</keyword>
<feature type="compositionally biased region" description="Polar residues" evidence="1">
    <location>
        <begin position="94"/>
        <end position="116"/>
    </location>
</feature>
<dbReference type="HOGENOM" id="CLU_008998_2_0_1"/>
<feature type="compositionally biased region" description="Low complexity" evidence="1">
    <location>
        <begin position="177"/>
        <end position="234"/>
    </location>
</feature>
<feature type="compositionally biased region" description="Low complexity" evidence="1">
    <location>
        <begin position="561"/>
        <end position="580"/>
    </location>
</feature>
<evidence type="ECO:0000313" key="4">
    <source>
        <dbReference type="EMBL" id="KEY68514.1"/>
    </source>
</evidence>
<feature type="compositionally biased region" description="Low complexity" evidence="1">
    <location>
        <begin position="458"/>
        <end position="490"/>
    </location>
</feature>
<accession>A0A084AT85</accession>
<reference evidence="4 5" key="1">
    <citation type="journal article" date="2014" name="BMC Genomics">
        <title>Comparative genome sequencing reveals chemotype-specific gene clusters in the toxigenic black mold Stachybotrys.</title>
        <authorList>
            <person name="Semeiks J."/>
            <person name="Borek D."/>
            <person name="Otwinowski Z."/>
            <person name="Grishin N.V."/>
        </authorList>
    </citation>
    <scope>NUCLEOTIDE SEQUENCE [LARGE SCALE GENOMIC DNA]</scope>
    <source>
        <strain evidence="5">CBS 109288 / IBT 7711</strain>
    </source>
</reference>
<feature type="transmembrane region" description="Helical" evidence="2">
    <location>
        <begin position="803"/>
        <end position="824"/>
    </location>
</feature>
<evidence type="ECO:0000256" key="3">
    <source>
        <dbReference type="SAM" id="SignalP"/>
    </source>
</evidence>
<name>A0A084AT85_STACB</name>
<keyword evidence="3" id="KW-0732">Signal</keyword>
<evidence type="ECO:0000313" key="5">
    <source>
        <dbReference type="Proteomes" id="UP000028045"/>
    </source>
</evidence>
<feature type="compositionally biased region" description="Low complexity" evidence="1">
    <location>
        <begin position="343"/>
        <end position="394"/>
    </location>
</feature>
<dbReference type="GO" id="GO:0005576">
    <property type="term" value="C:extracellular region"/>
    <property type="evidence" value="ECO:0007669"/>
    <property type="project" value="TreeGrafter"/>
</dbReference>
<dbReference type="GO" id="GO:0031505">
    <property type="term" value="P:fungal-type cell wall organization"/>
    <property type="evidence" value="ECO:0007669"/>
    <property type="project" value="TreeGrafter"/>
</dbReference>
<dbReference type="GO" id="GO:0030010">
    <property type="term" value="P:establishment of cell polarity"/>
    <property type="evidence" value="ECO:0007669"/>
    <property type="project" value="TreeGrafter"/>
</dbReference>
<feature type="compositionally biased region" description="Low complexity" evidence="1">
    <location>
        <begin position="307"/>
        <end position="319"/>
    </location>
</feature>
<dbReference type="GO" id="GO:0006972">
    <property type="term" value="P:hyperosmotic response"/>
    <property type="evidence" value="ECO:0007669"/>
    <property type="project" value="TreeGrafter"/>
</dbReference>
<protein>
    <recommendedName>
        <fullName evidence="6">Mid2 domain-containing protein</fullName>
    </recommendedName>
</protein>
<gene>
    <name evidence="4" type="ORF">S7711_08366</name>
</gene>
<feature type="compositionally biased region" description="Polar residues" evidence="1">
    <location>
        <begin position="790"/>
        <end position="800"/>
    </location>
</feature>
<feature type="compositionally biased region" description="Polar residues" evidence="1">
    <location>
        <begin position="400"/>
        <end position="452"/>
    </location>
</feature>
<evidence type="ECO:0000256" key="1">
    <source>
        <dbReference type="SAM" id="MobiDB-lite"/>
    </source>
</evidence>
<dbReference type="GO" id="GO:0009986">
    <property type="term" value="C:cell surface"/>
    <property type="evidence" value="ECO:0007669"/>
    <property type="project" value="TreeGrafter"/>
</dbReference>
<keyword evidence="2" id="KW-1133">Transmembrane helix</keyword>
<dbReference type="EMBL" id="KL648574">
    <property type="protein sequence ID" value="KEY68514.1"/>
    <property type="molecule type" value="Genomic_DNA"/>
</dbReference>
<dbReference type="InterPro" id="IPR039295">
    <property type="entry name" value="MSB2"/>
</dbReference>
<dbReference type="PANTHER" id="PTHR35778">
    <property type="entry name" value="SIGNALING MUCIN HKR1-RELATED"/>
    <property type="match status" value="1"/>
</dbReference>
<dbReference type="AlphaFoldDB" id="A0A084AT85"/>
<feature type="region of interest" description="Disordered" evidence="1">
    <location>
        <begin position="46"/>
        <end position="68"/>
    </location>
</feature>
<sequence>MQTKSVALAALVALASHAVAQPQRPRIYYPRNVKRQFENTTITITSAETVSSPESTLSSSSESSSLTERQTSFTDFITSIFSSSSLSGADEVGESSTSQGPVLIETSSPDTVAAPTSNPPTTEPAGTGNIPVPTLQPTTSFDEPDEPERTSTAPSSIEEVPEEPVESTSDTTIIVGPTGTLPSLRTTSTSTSQSTPVSEALPSSEPPSSSRSSSSSAIVSSPASSEIESEAPVSSAPPSPSSTSIVDPAETSSAIVPDPETTSSATPVETTSAPQSQTEAPVPTTTRSTVTDSDIPIETSSDILPDPETTTITSPVETTSADEETLPTISLPISIPAETSVASEPPSLPVTSTVPEVSSEPPSAPTTAPAPTTTLVGTGGSSVVVVPPSSSSSVIDTPISEPSTDLSSETPVVPTPTSLGSQSPPTTTPSEAPGSSTVTDIPTTEPGSSVTSEPPAGPTSVTSDSVSSPVTTPITSDSVTSPITTPATSLPTPPSSVPVSDGSSNTTVVDPPTTVPSSVPTSLPVDTPTTNVTTPAEVTSTPPTSVDLPATTTISSDASDETPVSSESEIPPPSSVETVPSVPVTSIRPIATLTNTDEWLPTTIVADPTTFSYSAPTQIATATTTAGIPSNVPADIRPTGTAIPEPPAGSVPIQIGFFYPLNYMFVVENPTAAAQIFRYLPQALADAGNFDISRVQISRLVPYDTRERWGYWTCIAKLHYPETLVDSLQMDLWAPNSALYTNELPIVHNLTAIINPRIDLFGNDEDSLGSGEDSGGDAAPPNNDPFDSGDTGNQSSSQQATTAGIAVGAFGLSVMYGAAMFIVARRYKRKRQAHMRSSSMGSSDMSEAQYGYNGSPALMGGALMSQEFTANYGGVAGGRDSHGSNRSGMGNSVRTANISAPVAAENSLGWN</sequence>
<feature type="chain" id="PRO_5001771019" description="Mid2 domain-containing protein" evidence="3">
    <location>
        <begin position="21"/>
        <end position="911"/>
    </location>
</feature>
<evidence type="ECO:0008006" key="6">
    <source>
        <dbReference type="Google" id="ProtNLM"/>
    </source>
</evidence>
<keyword evidence="2" id="KW-0472">Membrane</keyword>
<feature type="signal peptide" evidence="3">
    <location>
        <begin position="1"/>
        <end position="20"/>
    </location>
</feature>
<keyword evidence="5" id="KW-1185">Reference proteome</keyword>
<dbReference type="GO" id="GO:0007232">
    <property type="term" value="P:osmosensory signaling pathway via Sho1 osmosensor"/>
    <property type="evidence" value="ECO:0007669"/>
    <property type="project" value="InterPro"/>
</dbReference>
<dbReference type="GO" id="GO:0001402">
    <property type="term" value="P:signal transduction involved in filamentous growth"/>
    <property type="evidence" value="ECO:0007669"/>
    <property type="project" value="TreeGrafter"/>
</dbReference>
<proteinExistence type="predicted"/>
<feature type="compositionally biased region" description="Low complexity" evidence="1">
    <location>
        <begin position="497"/>
        <end position="541"/>
    </location>
</feature>
<dbReference type="GO" id="GO:0030427">
    <property type="term" value="C:site of polarized growth"/>
    <property type="evidence" value="ECO:0007669"/>
    <property type="project" value="TreeGrafter"/>
</dbReference>
<feature type="compositionally biased region" description="Polar residues" evidence="1">
    <location>
        <begin position="250"/>
        <end position="302"/>
    </location>
</feature>
<evidence type="ECO:0000256" key="2">
    <source>
        <dbReference type="SAM" id="Phobius"/>
    </source>
</evidence>
<dbReference type="GO" id="GO:0005034">
    <property type="term" value="F:osmosensor activity"/>
    <property type="evidence" value="ECO:0007669"/>
    <property type="project" value="InterPro"/>
</dbReference>
<organism evidence="4 5">
    <name type="scientific">Stachybotrys chartarum (strain CBS 109288 / IBT 7711)</name>
    <name type="common">Toxic black mold</name>
    <name type="synonym">Stilbospora chartarum</name>
    <dbReference type="NCBI Taxonomy" id="1280523"/>
    <lineage>
        <taxon>Eukaryota</taxon>
        <taxon>Fungi</taxon>
        <taxon>Dikarya</taxon>
        <taxon>Ascomycota</taxon>
        <taxon>Pezizomycotina</taxon>
        <taxon>Sordariomycetes</taxon>
        <taxon>Hypocreomycetidae</taxon>
        <taxon>Hypocreales</taxon>
        <taxon>Stachybotryaceae</taxon>
        <taxon>Stachybotrys</taxon>
    </lineage>
</organism>
<dbReference type="PANTHER" id="PTHR35778:SF1">
    <property type="entry name" value="SIGNALING MUCIN HKR1-RELATED"/>
    <property type="match status" value="1"/>
</dbReference>
<feature type="region of interest" description="Disordered" evidence="1">
    <location>
        <begin position="86"/>
        <end position="580"/>
    </location>
</feature>
<dbReference type="GO" id="GO:0005886">
    <property type="term" value="C:plasma membrane"/>
    <property type="evidence" value="ECO:0007669"/>
    <property type="project" value="InterPro"/>
</dbReference>
<feature type="region of interest" description="Disordered" evidence="1">
    <location>
        <begin position="764"/>
        <end position="800"/>
    </location>
</feature>
<dbReference type="OrthoDB" id="3366093at2759"/>
<feature type="compositionally biased region" description="Low complexity" evidence="1">
    <location>
        <begin position="48"/>
        <end position="68"/>
    </location>
</feature>
<dbReference type="Proteomes" id="UP000028045">
    <property type="component" value="Unassembled WGS sequence"/>
</dbReference>